<keyword evidence="2" id="KW-1185">Reference proteome</keyword>
<proteinExistence type="predicted"/>
<dbReference type="PANTHER" id="PTHR43883:SF1">
    <property type="entry name" value="GLUCONOKINASE"/>
    <property type="match status" value="1"/>
</dbReference>
<dbReference type="PANTHER" id="PTHR43883">
    <property type="entry name" value="SLR0207 PROTEIN"/>
    <property type="match status" value="1"/>
</dbReference>
<dbReference type="SUPFAM" id="SSF56112">
    <property type="entry name" value="Protein kinase-like (PK-like)"/>
    <property type="match status" value="1"/>
</dbReference>
<dbReference type="EMBL" id="VDCI01000008">
    <property type="protein sequence ID" value="TNJ36105.1"/>
    <property type="molecule type" value="Genomic_DNA"/>
</dbReference>
<dbReference type="Pfam" id="PF13671">
    <property type="entry name" value="AAA_33"/>
    <property type="match status" value="1"/>
</dbReference>
<reference evidence="1 2" key="1">
    <citation type="submission" date="2019-05" db="EMBL/GenBank/DDBJ databases">
        <title>Draft Whole-Genome sequence of the green sulfur bacterium Prosthecochloris vibrioformis DSM 260.</title>
        <authorList>
            <person name="Meyer T.E."/>
            <person name="Kyndt J.A."/>
        </authorList>
    </citation>
    <scope>NUCLEOTIDE SEQUENCE [LARGE SCALE GENOMIC DNA]</scope>
    <source>
        <strain evidence="1 2">DSM 260</strain>
    </source>
</reference>
<evidence type="ECO:0000313" key="2">
    <source>
        <dbReference type="Proteomes" id="UP000309544"/>
    </source>
</evidence>
<evidence type="ECO:0008006" key="3">
    <source>
        <dbReference type="Google" id="ProtNLM"/>
    </source>
</evidence>
<dbReference type="Gene3D" id="3.40.50.300">
    <property type="entry name" value="P-loop containing nucleotide triphosphate hydrolases"/>
    <property type="match status" value="1"/>
</dbReference>
<evidence type="ECO:0000313" key="1">
    <source>
        <dbReference type="EMBL" id="TNJ36105.1"/>
    </source>
</evidence>
<organism evidence="1 2">
    <name type="scientific">Prosthecochloris vibrioformis</name>
    <name type="common">Chlorobium vibrioforme</name>
    <dbReference type="NCBI Taxonomy" id="1098"/>
    <lineage>
        <taxon>Bacteria</taxon>
        <taxon>Pseudomonadati</taxon>
        <taxon>Chlorobiota</taxon>
        <taxon>Chlorobiia</taxon>
        <taxon>Chlorobiales</taxon>
        <taxon>Chlorobiaceae</taxon>
        <taxon>Prosthecochloris</taxon>
    </lineage>
</organism>
<sequence length="513" mass="58247">MAGTSLLDPAAYLHNVETIELVETHISRIYLTGHYAYKLKKPVNLGFLDFTTLDSRNHYCHEELRLNRRLCPTLYIQVLPVTRNDEGITIGGSGDIIDYAVQMKQFDRTGELDSMLREHRLEPHHIDMVYHEVSAFHQRIPPAPPDSPWGKPATIRKTLFNNFSAEIISTLPESEQPVLKELKAWTGKELDRLESVLLQRRKNGMVRECHGDMHTGNIVLYHGNICIFDCIEFNPRLSTIDLTSDIAFFMMDLLHAGRTDLAWRFINGYMAETGDYQGMDVLRFYLVYRAMVRAKVTAIRRNQEQTEEAKNNALDEHRSYLDLARSLTTPSPRRLMLTCGIAGSGKSTLAARIATTIGALHCRSDIERKRLAGMKPLDRSNLEEKETLYGKDMSERTYSTLLNIARTTLNAGWHCIVDATFLHKAQRTPFIDLAKETGASLLIIMCNAPSCVLEKRLEQRAKKGADPSEAGIGVMKKQLRERERLTEEEMAIATEVNTASTQQTELLLRKLQG</sequence>
<dbReference type="InterPro" id="IPR052732">
    <property type="entry name" value="Cell-binding_unc_protein"/>
</dbReference>
<dbReference type="InterPro" id="IPR027417">
    <property type="entry name" value="P-loop_NTPase"/>
</dbReference>
<accession>A0A5C4RYK5</accession>
<protein>
    <recommendedName>
        <fullName evidence="3">Aminoglycoside phosphotransferase domain-containing protein</fullName>
    </recommendedName>
</protein>
<dbReference type="SUPFAM" id="SSF52540">
    <property type="entry name" value="P-loop containing nucleoside triphosphate hydrolases"/>
    <property type="match status" value="1"/>
</dbReference>
<comment type="caution">
    <text evidence="1">The sequence shown here is derived from an EMBL/GenBank/DDBJ whole genome shotgun (WGS) entry which is preliminary data.</text>
</comment>
<name>A0A5C4RYK5_PROVB</name>
<dbReference type="AlphaFoldDB" id="A0A5C4RYK5"/>
<dbReference type="InterPro" id="IPR011009">
    <property type="entry name" value="Kinase-like_dom_sf"/>
</dbReference>
<gene>
    <name evidence="1" type="ORF">FGF68_08690</name>
</gene>
<dbReference type="Proteomes" id="UP000309544">
    <property type="component" value="Unassembled WGS sequence"/>
</dbReference>
<dbReference type="RefSeq" id="WP_083188240.1">
    <property type="nucleotide sequence ID" value="NZ_VDCI01000008.1"/>
</dbReference>